<organism evidence="1 2">
    <name type="scientific">Candidatus Propionivibrio dominans</name>
    <dbReference type="NCBI Taxonomy" id="2954373"/>
    <lineage>
        <taxon>Bacteria</taxon>
        <taxon>Pseudomonadati</taxon>
        <taxon>Pseudomonadota</taxon>
        <taxon>Betaproteobacteria</taxon>
        <taxon>Rhodocyclales</taxon>
        <taxon>Rhodocyclaceae</taxon>
        <taxon>Propionivibrio</taxon>
    </lineage>
</organism>
<accession>A0A9D7F9P1</accession>
<sequence>MIVKIMASGFEVITRDTFFITCRARQILSDNLHKKIYSEEEIFKAEHAINGHLEKLHEYFDTRIKQGEQKLQGAGFEIDEIQRLVSNYETLTVTNAVTQYLDLLSKADLYTAICIPG</sequence>
<evidence type="ECO:0000313" key="1">
    <source>
        <dbReference type="EMBL" id="MBK7424734.1"/>
    </source>
</evidence>
<protein>
    <submittedName>
        <fullName evidence="1">Uncharacterized protein</fullName>
    </submittedName>
</protein>
<dbReference type="Proteomes" id="UP000886602">
    <property type="component" value="Unassembled WGS sequence"/>
</dbReference>
<gene>
    <name evidence="1" type="ORF">IPJ48_17540</name>
</gene>
<dbReference type="AlphaFoldDB" id="A0A9D7F9P1"/>
<proteinExistence type="predicted"/>
<comment type="caution">
    <text evidence="1">The sequence shown here is derived from an EMBL/GenBank/DDBJ whole genome shotgun (WGS) entry which is preliminary data.</text>
</comment>
<reference evidence="1" key="1">
    <citation type="submission" date="2020-10" db="EMBL/GenBank/DDBJ databases">
        <title>Connecting structure to function with the recovery of over 1000 high-quality activated sludge metagenome-assembled genomes encoding full-length rRNA genes using long-read sequencing.</title>
        <authorList>
            <person name="Singleton C.M."/>
            <person name="Petriglieri F."/>
            <person name="Kristensen J.M."/>
            <person name="Kirkegaard R.H."/>
            <person name="Michaelsen T.Y."/>
            <person name="Andersen M.H."/>
            <person name="Karst S.M."/>
            <person name="Dueholm M.S."/>
            <person name="Nielsen P.H."/>
            <person name="Albertsen M."/>
        </authorList>
    </citation>
    <scope>NUCLEOTIDE SEQUENCE</scope>
    <source>
        <strain evidence="1">EsbW_18-Q3-R4-48_MAXAC.044</strain>
    </source>
</reference>
<name>A0A9D7F9P1_9RHOO</name>
<evidence type="ECO:0000313" key="2">
    <source>
        <dbReference type="Proteomes" id="UP000886602"/>
    </source>
</evidence>
<dbReference type="EMBL" id="JADJNC010000044">
    <property type="protein sequence ID" value="MBK7424734.1"/>
    <property type="molecule type" value="Genomic_DNA"/>
</dbReference>